<organism evidence="2 3">
    <name type="scientific">Amycolatopsis orientalis</name>
    <name type="common">Nocardia orientalis</name>
    <dbReference type="NCBI Taxonomy" id="31958"/>
    <lineage>
        <taxon>Bacteria</taxon>
        <taxon>Bacillati</taxon>
        <taxon>Actinomycetota</taxon>
        <taxon>Actinomycetes</taxon>
        <taxon>Pseudonocardiales</taxon>
        <taxon>Pseudonocardiaceae</taxon>
        <taxon>Amycolatopsis</taxon>
    </lineage>
</organism>
<dbReference type="EMBL" id="CP016174">
    <property type="protein sequence ID" value="ANN20022.1"/>
    <property type="molecule type" value="Genomic_DNA"/>
</dbReference>
<keyword evidence="1" id="KW-0812">Transmembrane</keyword>
<evidence type="ECO:0000313" key="3">
    <source>
        <dbReference type="Proteomes" id="UP000093695"/>
    </source>
</evidence>
<keyword evidence="1" id="KW-0472">Membrane</keyword>
<proteinExistence type="predicted"/>
<feature type="transmembrane region" description="Helical" evidence="1">
    <location>
        <begin position="108"/>
        <end position="126"/>
    </location>
</feature>
<reference evidence="2 3" key="1">
    <citation type="journal article" date="2015" name="Genome Announc.">
        <title>Draft Genome Sequence of Norvancomycin-Producing Strain Amycolatopsis orientalis CPCC200066.</title>
        <authorList>
            <person name="Lei X."/>
            <person name="Yuan F."/>
            <person name="Shi Y."/>
            <person name="Li X."/>
            <person name="Wang L."/>
            <person name="Hong B."/>
        </authorList>
    </citation>
    <scope>NUCLEOTIDE SEQUENCE [LARGE SCALE GENOMIC DNA]</scope>
    <source>
        <strain evidence="2 3">B-37</strain>
    </source>
</reference>
<name>A0A193C6B9_AMYOR</name>
<evidence type="ECO:0000256" key="1">
    <source>
        <dbReference type="SAM" id="Phobius"/>
    </source>
</evidence>
<keyword evidence="1" id="KW-1133">Transmembrane helix</keyword>
<accession>A0A193C6B9</accession>
<dbReference type="AlphaFoldDB" id="A0A193C6B9"/>
<keyword evidence="3" id="KW-1185">Reference proteome</keyword>
<protein>
    <recommendedName>
        <fullName evidence="4">DUF2306 domain-containing protein</fullName>
    </recommendedName>
</protein>
<feature type="transmembrane region" description="Helical" evidence="1">
    <location>
        <begin position="44"/>
        <end position="62"/>
    </location>
</feature>
<feature type="transmembrane region" description="Helical" evidence="1">
    <location>
        <begin position="6"/>
        <end position="24"/>
    </location>
</feature>
<gene>
    <name evidence="2" type="ORF">SD37_33400</name>
</gene>
<evidence type="ECO:0000313" key="2">
    <source>
        <dbReference type="EMBL" id="ANN20022.1"/>
    </source>
</evidence>
<dbReference type="RefSeq" id="WP_044851507.1">
    <property type="nucleotide sequence ID" value="NZ_CP016174.1"/>
</dbReference>
<feature type="transmembrane region" description="Helical" evidence="1">
    <location>
        <begin position="68"/>
        <end position="87"/>
    </location>
</feature>
<sequence length="165" mass="17940">MVHLALLVIHIATGTVGLLLGPVAMRQDVRRFVSAERSTGVISAWYRAMVLLICLSATGLVIERRTDLWWLVPVSVLTYGLAVLAKVSARRRHRAWIHGYVHGQGGSYIALVTALIVVALVVDGPVSGPAELIPWLAPTVIGTVLIEVWRRRLSAALVVSGTCRY</sequence>
<feature type="transmembrane region" description="Helical" evidence="1">
    <location>
        <begin position="132"/>
        <end position="149"/>
    </location>
</feature>
<dbReference type="Proteomes" id="UP000093695">
    <property type="component" value="Chromosome"/>
</dbReference>
<evidence type="ECO:0008006" key="4">
    <source>
        <dbReference type="Google" id="ProtNLM"/>
    </source>
</evidence>
<dbReference type="KEGG" id="aori:SD37_33400"/>